<comment type="caution">
    <text evidence="1">The sequence shown here is derived from an EMBL/GenBank/DDBJ whole genome shotgun (WGS) entry which is preliminary data.</text>
</comment>
<evidence type="ECO:0000313" key="1">
    <source>
        <dbReference type="EMBL" id="KKU91384.1"/>
    </source>
</evidence>
<dbReference type="AlphaFoldDB" id="A0A0G1UB88"/>
<name>A0A0G1UB88_9BACT</name>
<proteinExistence type="predicted"/>
<dbReference type="Proteomes" id="UP000034877">
    <property type="component" value="Unassembled WGS sequence"/>
</dbReference>
<gene>
    <name evidence="1" type="ORF">UY22_C0043G0005</name>
</gene>
<accession>A0A0G1UB88</accession>
<dbReference type="EMBL" id="LCPE01000043">
    <property type="protein sequence ID" value="KKU91384.1"/>
    <property type="molecule type" value="Genomic_DNA"/>
</dbReference>
<reference evidence="1" key="1">
    <citation type="journal article" date="2015" name="Nature">
        <title>rRNA introns, odd ribosomes, and small enigmatic genomes across a large radiation of phyla.</title>
        <authorList>
            <person name="Brown C.T."/>
            <person name="Hug L.A."/>
            <person name="Thomas B.C."/>
            <person name="Sharon I."/>
            <person name="Castelle C.J."/>
            <person name="Singh A."/>
            <person name="Wilkins M.J."/>
            <person name="Williams K.H."/>
            <person name="Banfield J.F."/>
        </authorList>
    </citation>
    <scope>NUCLEOTIDE SEQUENCE [LARGE SCALE GENOMIC DNA]</scope>
</reference>
<sequence length="52" mass="5425">MTISETMKKPLSALFLVAVVFSLVGAGCEATDTSSYLNSNTTDVRSTTPVIG</sequence>
<protein>
    <submittedName>
        <fullName evidence="1">Uncharacterized protein</fullName>
    </submittedName>
</protein>
<organism evidence="1">
    <name type="scientific">Candidatus Amesbacteria bacterium GW2011_GWC1_48_10</name>
    <dbReference type="NCBI Taxonomy" id="1618365"/>
    <lineage>
        <taxon>Bacteria</taxon>
        <taxon>Candidatus Amesiibacteriota</taxon>
    </lineage>
</organism>